<accession>A0A5N5QSK3</accession>
<evidence type="ECO:0000313" key="2">
    <source>
        <dbReference type="EMBL" id="KAB5594720.1"/>
    </source>
</evidence>
<dbReference type="PANTHER" id="PTHR34826:SF2">
    <property type="entry name" value="UPF0590 PROTEIN C409.17C"/>
    <property type="match status" value="1"/>
</dbReference>
<evidence type="ECO:0000259" key="1">
    <source>
        <dbReference type="Pfam" id="PF08588"/>
    </source>
</evidence>
<dbReference type="Pfam" id="PF08588">
    <property type="entry name" value="Duc1"/>
    <property type="match status" value="1"/>
</dbReference>
<feature type="domain" description="Domain of unknown function at the cortex 1" evidence="1">
    <location>
        <begin position="6"/>
        <end position="255"/>
    </location>
</feature>
<dbReference type="AlphaFoldDB" id="A0A5N5QSK3"/>
<dbReference type="EMBL" id="SSOP01000017">
    <property type="protein sequence ID" value="KAB5594720.1"/>
    <property type="molecule type" value="Genomic_DNA"/>
</dbReference>
<reference evidence="2 3" key="1">
    <citation type="journal article" date="2019" name="Fungal Biol. Biotechnol.">
        <title>Draft genome sequence of fastidious pathogen Ceratobasidium theobromae, which causes vascular-streak dieback in Theobroma cacao.</title>
        <authorList>
            <person name="Ali S.S."/>
            <person name="Asman A."/>
            <person name="Shao J."/>
            <person name="Firmansyah A.P."/>
            <person name="Susilo A.W."/>
            <person name="Rosmana A."/>
            <person name="McMahon P."/>
            <person name="Junaid M."/>
            <person name="Guest D."/>
            <person name="Kheng T.Y."/>
            <person name="Meinhardt L.W."/>
            <person name="Bailey B.A."/>
        </authorList>
    </citation>
    <scope>NUCLEOTIDE SEQUENCE [LARGE SCALE GENOMIC DNA]</scope>
    <source>
        <strain evidence="2 3">CT2</strain>
    </source>
</reference>
<comment type="caution">
    <text evidence="2">The sequence shown here is derived from an EMBL/GenBank/DDBJ whole genome shotgun (WGS) entry which is preliminary data.</text>
</comment>
<dbReference type="PANTHER" id="PTHR34826">
    <property type="entry name" value="UPF0590 PROTEIN C409.17C"/>
    <property type="match status" value="1"/>
</dbReference>
<proteinExistence type="predicted"/>
<evidence type="ECO:0000313" key="3">
    <source>
        <dbReference type="Proteomes" id="UP000383932"/>
    </source>
</evidence>
<name>A0A5N5QSK3_9AGAM</name>
<organism evidence="2 3">
    <name type="scientific">Ceratobasidium theobromae</name>
    <dbReference type="NCBI Taxonomy" id="1582974"/>
    <lineage>
        <taxon>Eukaryota</taxon>
        <taxon>Fungi</taxon>
        <taxon>Dikarya</taxon>
        <taxon>Basidiomycota</taxon>
        <taxon>Agaricomycotina</taxon>
        <taxon>Agaricomycetes</taxon>
        <taxon>Cantharellales</taxon>
        <taxon>Ceratobasidiaceae</taxon>
        <taxon>Ceratobasidium</taxon>
    </lineage>
</organism>
<gene>
    <name evidence="2" type="ORF">CTheo_1867</name>
</gene>
<dbReference type="OrthoDB" id="2119945at2759"/>
<protein>
    <recommendedName>
        <fullName evidence="1">Domain of unknown function at the cortex 1 domain-containing protein</fullName>
    </recommendedName>
</protein>
<sequence>MMAPVLKVSVGPNTNELREITYNDNSSHAIQSQSFDGLVCVNIKGFKGGARAQSGNETYFSDPSRATRTWSIRIQGRFLQEINGNDVLFGNIFDRPLNLPWGFSAALNLVQYIDPTLEHDLSGDSPWALSPLLSTMPFLQRTRLVDDALAPTSIPHTPLAREQSEPALAPALQNESSPKARRKYFENQENRKAVTLGPRDLIQADFVHGYLQFPSLTFALPAGMQFDLMSYYDERPVHFICKKRGTDLAFFVVSFVVLKNGDVRGETSITPVDTSEID</sequence>
<keyword evidence="3" id="KW-1185">Reference proteome</keyword>
<dbReference type="Proteomes" id="UP000383932">
    <property type="component" value="Unassembled WGS sequence"/>
</dbReference>
<dbReference type="InterPro" id="IPR013897">
    <property type="entry name" value="Duc1"/>
</dbReference>